<protein>
    <submittedName>
        <fullName evidence="1">Uncharacterized protein</fullName>
    </submittedName>
</protein>
<name>A0A937CXA1_9BURK</name>
<gene>
    <name evidence="1" type="ORF">JJ685_24570</name>
</gene>
<comment type="caution">
    <text evidence="1">The sequence shown here is derived from an EMBL/GenBank/DDBJ whole genome shotgun (WGS) entry which is preliminary data.</text>
</comment>
<keyword evidence="2" id="KW-1185">Reference proteome</keyword>
<evidence type="ECO:0000313" key="1">
    <source>
        <dbReference type="EMBL" id="MBL0394337.1"/>
    </source>
</evidence>
<dbReference type="EMBL" id="JAEQNE010000008">
    <property type="protein sequence ID" value="MBL0394337.1"/>
    <property type="molecule type" value="Genomic_DNA"/>
</dbReference>
<evidence type="ECO:0000313" key="2">
    <source>
        <dbReference type="Proteomes" id="UP000599109"/>
    </source>
</evidence>
<sequence length="45" mass="4579">MPPFLEVPASVLDDPDLALGCECADPALQIALWGEEARAPAAGAS</sequence>
<reference evidence="1 2" key="1">
    <citation type="journal article" date="2017" name="Int. J. Syst. Evol. Microbiol.">
        <title>Ramlibacter monticola sp. nov., isolated from forest soil.</title>
        <authorList>
            <person name="Chaudhary D.K."/>
            <person name="Kim J."/>
        </authorList>
    </citation>
    <scope>NUCLEOTIDE SEQUENCE [LARGE SCALE GENOMIC DNA]</scope>
    <source>
        <strain evidence="1 2">KACC 19175</strain>
    </source>
</reference>
<proteinExistence type="predicted"/>
<dbReference type="AlphaFoldDB" id="A0A937CXA1"/>
<dbReference type="Proteomes" id="UP000599109">
    <property type="component" value="Unassembled WGS sequence"/>
</dbReference>
<organism evidence="1 2">
    <name type="scientific">Ramlibacter monticola</name>
    <dbReference type="NCBI Taxonomy" id="1926872"/>
    <lineage>
        <taxon>Bacteria</taxon>
        <taxon>Pseudomonadati</taxon>
        <taxon>Pseudomonadota</taxon>
        <taxon>Betaproteobacteria</taxon>
        <taxon>Burkholderiales</taxon>
        <taxon>Comamonadaceae</taxon>
        <taxon>Ramlibacter</taxon>
    </lineage>
</organism>
<dbReference type="RefSeq" id="WP_201677014.1">
    <property type="nucleotide sequence ID" value="NZ_JAEQNE010000008.1"/>
</dbReference>
<accession>A0A937CXA1</accession>